<evidence type="ECO:0000256" key="1">
    <source>
        <dbReference type="SAM" id="MobiDB-lite"/>
    </source>
</evidence>
<feature type="region of interest" description="Disordered" evidence="1">
    <location>
        <begin position="1"/>
        <end position="28"/>
    </location>
</feature>
<dbReference type="Gene3D" id="3.10.20.90">
    <property type="entry name" value="Phosphatidylinositol 3-kinase Catalytic Subunit, Chain A, domain 1"/>
    <property type="match status" value="1"/>
</dbReference>
<evidence type="ECO:0008006" key="4">
    <source>
        <dbReference type="Google" id="ProtNLM"/>
    </source>
</evidence>
<sequence length="203" mass="22567">MLHAGTLLSHHRPASLPDAPWNYTRPTSAPDRGVARVLAPRTTSFRRPSVVPPTQRHDTRTPFDAGGGGAAHLYRVKRDSRYSGCGNSWPSHATHYRSLQATKHLEQPPTPKTDTRYGGMCRVKIVLNARDIIGLEVSPHLTFAAMCERADRKLQTLGHVPLTSANAVTYFDSDRHKVKLADEDDWEAALSEMTSRTLVLYVC</sequence>
<evidence type="ECO:0000313" key="3">
    <source>
        <dbReference type="Proteomes" id="UP000317494"/>
    </source>
</evidence>
<feature type="region of interest" description="Disordered" evidence="1">
    <location>
        <begin position="46"/>
        <end position="70"/>
    </location>
</feature>
<dbReference type="AlphaFoldDB" id="A0A507DJ88"/>
<evidence type="ECO:0000313" key="2">
    <source>
        <dbReference type="EMBL" id="TPX50940.1"/>
    </source>
</evidence>
<keyword evidence="3" id="KW-1185">Reference proteome</keyword>
<dbReference type="SUPFAM" id="SSF54277">
    <property type="entry name" value="CAD &amp; PB1 domains"/>
    <property type="match status" value="1"/>
</dbReference>
<reference evidence="2 3" key="1">
    <citation type="journal article" date="2019" name="Sci. Rep.">
        <title>Comparative genomics of chytrid fungi reveal insights into the obligate biotrophic and pathogenic lifestyle of Synchytrium endobioticum.</title>
        <authorList>
            <person name="van de Vossenberg B.T.L.H."/>
            <person name="Warris S."/>
            <person name="Nguyen H.D.T."/>
            <person name="van Gent-Pelzer M.P.E."/>
            <person name="Joly D.L."/>
            <person name="van de Geest H.C."/>
            <person name="Bonants P.J.M."/>
            <person name="Smith D.S."/>
            <person name="Levesque C.A."/>
            <person name="van der Lee T.A.J."/>
        </authorList>
    </citation>
    <scope>NUCLEOTIDE SEQUENCE [LARGE SCALE GENOMIC DNA]</scope>
    <source>
        <strain evidence="2 3">MB42</strain>
    </source>
</reference>
<dbReference type="EMBL" id="QEAN01000060">
    <property type="protein sequence ID" value="TPX50940.1"/>
    <property type="molecule type" value="Genomic_DNA"/>
</dbReference>
<dbReference type="Proteomes" id="UP000317494">
    <property type="component" value="Unassembled WGS sequence"/>
</dbReference>
<protein>
    <recommendedName>
        <fullName evidence="4">PB1 domain-containing protein</fullName>
    </recommendedName>
</protein>
<comment type="caution">
    <text evidence="2">The sequence shown here is derived from an EMBL/GenBank/DDBJ whole genome shotgun (WGS) entry which is preliminary data.</text>
</comment>
<gene>
    <name evidence="2" type="ORF">SeMB42_g02065</name>
</gene>
<accession>A0A507DJ88</accession>
<name>A0A507DJ88_9FUNG</name>
<organism evidence="2 3">
    <name type="scientific">Synchytrium endobioticum</name>
    <dbReference type="NCBI Taxonomy" id="286115"/>
    <lineage>
        <taxon>Eukaryota</taxon>
        <taxon>Fungi</taxon>
        <taxon>Fungi incertae sedis</taxon>
        <taxon>Chytridiomycota</taxon>
        <taxon>Chytridiomycota incertae sedis</taxon>
        <taxon>Chytridiomycetes</taxon>
        <taxon>Synchytriales</taxon>
        <taxon>Synchytriaceae</taxon>
        <taxon>Synchytrium</taxon>
    </lineage>
</organism>
<proteinExistence type="predicted"/>
<dbReference type="VEuPathDB" id="FungiDB:SeMB42_g02065"/>